<dbReference type="Proteomes" id="UP001276659">
    <property type="component" value="Unassembled WGS sequence"/>
</dbReference>
<keyword evidence="2" id="KW-1185">Reference proteome</keyword>
<protein>
    <submittedName>
        <fullName evidence="1">Uncharacterized protein</fullName>
    </submittedName>
</protein>
<accession>A0AAE0DD88</accession>
<evidence type="ECO:0000313" key="1">
    <source>
        <dbReference type="EMBL" id="KAK3166692.1"/>
    </source>
</evidence>
<dbReference type="PANTHER" id="PTHR35179">
    <property type="entry name" value="PROTEIN CBG02620"/>
    <property type="match status" value="1"/>
</dbReference>
<sequence length="219" mass="24131">MDFITDRKPIRDLLGFADGELTAFKFGVTIIGNTTLLTRLGNNTHEIPKKQGFRAGFESDIDTGASDTCEIWQMSLPDRIQVGKILDLADSEPYHRFHYHDQHFKPHTAKFEDIRVEEVGGMINEWENANASTLRKLVDVLGDIIQAAKEVNGPCVVSYKGIGAGSLSVSAGEVPSLPTNMQSLFQQSADMEVDTPMEGIKTEGSIKEEVTEDKDAIMA</sequence>
<comment type="caution">
    <text evidence="1">The sequence shown here is derived from an EMBL/GenBank/DDBJ whole genome shotgun (WGS) entry which is preliminary data.</text>
</comment>
<dbReference type="PANTHER" id="PTHR35179:SF2">
    <property type="entry name" value="START DOMAIN-CONTAINING PROTEIN"/>
    <property type="match status" value="1"/>
</dbReference>
<reference evidence="1" key="1">
    <citation type="submission" date="2022-11" db="EMBL/GenBank/DDBJ databases">
        <title>Chromosomal genome sequence assembly and mating type (MAT) locus characterization of the leprose asexual lichenized fungus Lepraria neglecta (Nyl.) Erichsen.</title>
        <authorList>
            <person name="Allen J.L."/>
            <person name="Pfeffer B."/>
        </authorList>
    </citation>
    <scope>NUCLEOTIDE SEQUENCE</scope>
    <source>
        <strain evidence="1">Allen 5258</strain>
    </source>
</reference>
<dbReference type="AlphaFoldDB" id="A0AAE0DD88"/>
<gene>
    <name evidence="1" type="ORF">OEA41_009817</name>
</gene>
<proteinExistence type="predicted"/>
<evidence type="ECO:0000313" key="2">
    <source>
        <dbReference type="Proteomes" id="UP001276659"/>
    </source>
</evidence>
<name>A0AAE0DD88_9LECA</name>
<dbReference type="EMBL" id="JASNWA010000011">
    <property type="protein sequence ID" value="KAK3166692.1"/>
    <property type="molecule type" value="Genomic_DNA"/>
</dbReference>
<organism evidence="1 2">
    <name type="scientific">Lepraria neglecta</name>
    <dbReference type="NCBI Taxonomy" id="209136"/>
    <lineage>
        <taxon>Eukaryota</taxon>
        <taxon>Fungi</taxon>
        <taxon>Dikarya</taxon>
        <taxon>Ascomycota</taxon>
        <taxon>Pezizomycotina</taxon>
        <taxon>Lecanoromycetes</taxon>
        <taxon>OSLEUM clade</taxon>
        <taxon>Lecanoromycetidae</taxon>
        <taxon>Lecanorales</taxon>
        <taxon>Lecanorineae</taxon>
        <taxon>Stereocaulaceae</taxon>
        <taxon>Lepraria</taxon>
    </lineage>
</organism>